<reference evidence="3" key="1">
    <citation type="journal article" date="2011" name="Genome Res.">
        <title>Phylogeny-wide analysis of social amoeba genomes highlights ancient origins for complex intercellular communication.</title>
        <authorList>
            <person name="Heidel A.J."/>
            <person name="Lawal H.M."/>
            <person name="Felder M."/>
            <person name="Schilde C."/>
            <person name="Helps N.R."/>
            <person name="Tunggal B."/>
            <person name="Rivero F."/>
            <person name="John U."/>
            <person name="Schleicher M."/>
            <person name="Eichinger L."/>
            <person name="Platzer M."/>
            <person name="Noegel A.A."/>
            <person name="Schaap P."/>
            <person name="Gloeckner G."/>
        </authorList>
    </citation>
    <scope>NUCLEOTIDE SEQUENCE [LARGE SCALE GENOMIC DNA]</scope>
    <source>
        <strain evidence="3">SH3</strain>
    </source>
</reference>
<evidence type="ECO:0000313" key="3">
    <source>
        <dbReference type="Proteomes" id="UP000007797"/>
    </source>
</evidence>
<keyword evidence="3" id="KW-1185">Reference proteome</keyword>
<feature type="region of interest" description="Disordered" evidence="1">
    <location>
        <begin position="36"/>
        <end position="59"/>
    </location>
</feature>
<name>F4QEY2_CACFS</name>
<protein>
    <submittedName>
        <fullName evidence="2">Uncharacterized protein</fullName>
    </submittedName>
</protein>
<dbReference type="EMBL" id="GL883029">
    <property type="protein sequence ID" value="EGG14189.1"/>
    <property type="molecule type" value="Genomic_DNA"/>
</dbReference>
<gene>
    <name evidence="2" type="ORF">DFA_11958</name>
</gene>
<dbReference type="GeneID" id="14865815"/>
<proteinExistence type="predicted"/>
<evidence type="ECO:0000313" key="2">
    <source>
        <dbReference type="EMBL" id="EGG14189.1"/>
    </source>
</evidence>
<evidence type="ECO:0000256" key="1">
    <source>
        <dbReference type="SAM" id="MobiDB-lite"/>
    </source>
</evidence>
<accession>F4QEY2</accession>
<feature type="region of interest" description="Disordered" evidence="1">
    <location>
        <begin position="402"/>
        <end position="422"/>
    </location>
</feature>
<dbReference type="KEGG" id="dfa:DFA_11958"/>
<dbReference type="RefSeq" id="XP_004350897.1">
    <property type="nucleotide sequence ID" value="XM_004350846.1"/>
</dbReference>
<feature type="compositionally biased region" description="Basic and acidic residues" evidence="1">
    <location>
        <begin position="36"/>
        <end position="47"/>
    </location>
</feature>
<dbReference type="Proteomes" id="UP000007797">
    <property type="component" value="Unassembled WGS sequence"/>
</dbReference>
<feature type="compositionally biased region" description="Low complexity" evidence="1">
    <location>
        <begin position="402"/>
        <end position="421"/>
    </location>
</feature>
<organism evidence="2 3">
    <name type="scientific">Cavenderia fasciculata</name>
    <name type="common">Slime mold</name>
    <name type="synonym">Dictyostelium fasciculatum</name>
    <dbReference type="NCBI Taxonomy" id="261658"/>
    <lineage>
        <taxon>Eukaryota</taxon>
        <taxon>Amoebozoa</taxon>
        <taxon>Evosea</taxon>
        <taxon>Eumycetozoa</taxon>
        <taxon>Dictyostelia</taxon>
        <taxon>Acytosteliales</taxon>
        <taxon>Cavenderiaceae</taxon>
        <taxon>Cavenderia</taxon>
    </lineage>
</organism>
<dbReference type="AlphaFoldDB" id="F4QEY2"/>
<sequence>MAPVNKNIEEVVEDNNNNRNTEIKIDEVKFFKDQQQDQDQKQVKDLDQNNNNNNNDDLNRNIEIKIDEEEKEQFANTNNTRKLNFDLSKIAKSIFSFQFSSSGNLEDKSKEELDLEKEKQFNELVEILHQSIKDNKINHSLFTFIIDNSCTWSNSAEIDKDLMSIKAFIQHIVQNHLPESALIQVIGYSGNKVESSTFYCNNPILLSPIIHSTIRSQKVATDNHLKRAIIHANQNIVKLLIPEKTKSFVYIFTRQALSGSSSIHIEFPELTMLEKDSNIVIVSTKKLGGLGVFNNYEKIKKFEHIDPTLLGERLDQLDPNITSGLEVKLVKTSIQKRSDPLRLDCWIKSKNEDLESGLSIHFPPSIQYISGGFVTTRPIKVEDQHPYYQNVELAINQQTSSSLSSPSSQLSSSSSSSSSSSFKIPKSIKYTIKINDTKEEIRSQKVDPRWYLLDVVSTSHTNLLVDGLAASGKSNLANIILNFFMHPAAHRKHRSVATKVDPSTPTTLVYEKTKLNRFLSEDQTPISPEEASLRSIIASTVRMSVFDKWAIPERPDQMELFNYAYATSGRYLDVPIYKDDILEEGLLEDTSGNPETTISAIIITFSCKSIKNATHVSSVSKIIKEIQATESNIQPLLVVTFMDEIEDKKSINKKQFSDKLGVPAENIFFVEDGLLPTKENVLKHKHFVFNLLARLKDLN</sequence>